<accession>A0A1D6KYS6</accession>
<protein>
    <submittedName>
        <fullName evidence="1">Uncharacterized protein</fullName>
    </submittedName>
</protein>
<reference evidence="1" key="1">
    <citation type="submission" date="2015-12" db="EMBL/GenBank/DDBJ databases">
        <title>Update maize B73 reference genome by single molecule sequencing technologies.</title>
        <authorList>
            <consortium name="Maize Genome Sequencing Project"/>
            <person name="Ware D."/>
        </authorList>
    </citation>
    <scope>NUCLEOTIDE SEQUENCE [LARGE SCALE GENOMIC DNA]</scope>
    <source>
        <tissue evidence="1">Seedling</tissue>
    </source>
</reference>
<dbReference type="InParanoid" id="A0A1D6KYS6"/>
<dbReference type="AlphaFoldDB" id="A0A1D6KYS6"/>
<sequence>MIISDEPVIYIHSNTFMKNKNRECNGKWKVKALLIDNLGKDGMELKFWWSVKCVELKSYILS</sequence>
<organism evidence="1">
    <name type="scientific">Zea mays</name>
    <name type="common">Maize</name>
    <dbReference type="NCBI Taxonomy" id="4577"/>
    <lineage>
        <taxon>Eukaryota</taxon>
        <taxon>Viridiplantae</taxon>
        <taxon>Streptophyta</taxon>
        <taxon>Embryophyta</taxon>
        <taxon>Tracheophyta</taxon>
        <taxon>Spermatophyta</taxon>
        <taxon>Magnoliopsida</taxon>
        <taxon>Liliopsida</taxon>
        <taxon>Poales</taxon>
        <taxon>Poaceae</taxon>
        <taxon>PACMAD clade</taxon>
        <taxon>Panicoideae</taxon>
        <taxon>Andropogonodae</taxon>
        <taxon>Andropogoneae</taxon>
        <taxon>Tripsacinae</taxon>
        <taxon>Zea</taxon>
    </lineage>
</organism>
<dbReference type="EMBL" id="CM007647">
    <property type="protein sequence ID" value="ONM07536.1"/>
    <property type="molecule type" value="Genomic_DNA"/>
</dbReference>
<gene>
    <name evidence="1" type="ORF">ZEAMMB73_Zm00001d033393</name>
</gene>
<proteinExistence type="predicted"/>
<evidence type="ECO:0000313" key="1">
    <source>
        <dbReference type="EMBL" id="ONM07536.1"/>
    </source>
</evidence>
<name>A0A1D6KYS6_MAIZE</name>
<dbReference type="PaxDb" id="4577-GRMZM2G520903_P01"/>